<keyword evidence="4" id="KW-0804">Transcription</keyword>
<dbReference type="Pfam" id="PF00172">
    <property type="entry name" value="Zn_clus"/>
    <property type="match status" value="1"/>
</dbReference>
<dbReference type="STRING" id="1531966.A0A0A1SZV3"/>
<evidence type="ECO:0000256" key="3">
    <source>
        <dbReference type="ARBA" id="ARBA00023015"/>
    </source>
</evidence>
<evidence type="ECO:0000256" key="2">
    <source>
        <dbReference type="ARBA" id="ARBA00022833"/>
    </source>
</evidence>
<evidence type="ECO:0000256" key="6">
    <source>
        <dbReference type="PROSITE-ProRule" id="PRU00042"/>
    </source>
</evidence>
<dbReference type="EMBL" id="CDHN01000003">
    <property type="protein sequence ID" value="CEJ90371.1"/>
    <property type="molecule type" value="Genomic_DNA"/>
</dbReference>
<dbReference type="InterPro" id="IPR036864">
    <property type="entry name" value="Zn2-C6_fun-type_DNA-bd_sf"/>
</dbReference>
<dbReference type="Pfam" id="PF04082">
    <property type="entry name" value="Fungal_trans"/>
    <property type="match status" value="1"/>
</dbReference>
<dbReference type="HOGENOM" id="CLU_012538_3_0_1"/>
<feature type="compositionally biased region" description="Polar residues" evidence="7">
    <location>
        <begin position="144"/>
        <end position="171"/>
    </location>
</feature>
<keyword evidence="1" id="KW-0479">Metal-binding</keyword>
<dbReference type="OrthoDB" id="3945418at2759"/>
<dbReference type="PROSITE" id="PS50048">
    <property type="entry name" value="ZN2_CY6_FUNGAL_2"/>
    <property type="match status" value="1"/>
</dbReference>
<dbReference type="SUPFAM" id="SSF57667">
    <property type="entry name" value="beta-beta-alpha zinc fingers"/>
    <property type="match status" value="1"/>
</dbReference>
<gene>
    <name evidence="10" type="ORF">VHEMI06160</name>
</gene>
<name>A0A0A1SZV3_9HYPO</name>
<dbReference type="AlphaFoldDB" id="A0A0A1SZV3"/>
<dbReference type="SUPFAM" id="SSF57701">
    <property type="entry name" value="Zn2/Cys6 DNA-binding domain"/>
    <property type="match status" value="1"/>
</dbReference>
<dbReference type="PROSITE" id="PS00028">
    <property type="entry name" value="ZINC_FINGER_C2H2_1"/>
    <property type="match status" value="1"/>
</dbReference>
<keyword evidence="6" id="KW-0863">Zinc-finger</keyword>
<dbReference type="SMART" id="SM00355">
    <property type="entry name" value="ZnF_C2H2"/>
    <property type="match status" value="2"/>
</dbReference>
<protein>
    <recommendedName>
        <fullName evidence="12">Zn(2)-C6 fungal-type domain-containing protein</fullName>
    </recommendedName>
</protein>
<dbReference type="InterPro" id="IPR007219">
    <property type="entry name" value="XnlR_reg_dom"/>
</dbReference>
<evidence type="ECO:0000256" key="7">
    <source>
        <dbReference type="SAM" id="MobiDB-lite"/>
    </source>
</evidence>
<keyword evidence="2" id="KW-0862">Zinc</keyword>
<dbReference type="SMART" id="SM00066">
    <property type="entry name" value="GAL4"/>
    <property type="match status" value="1"/>
</dbReference>
<dbReference type="GO" id="GO:0006351">
    <property type="term" value="P:DNA-templated transcription"/>
    <property type="evidence" value="ECO:0007669"/>
    <property type="project" value="InterPro"/>
</dbReference>
<dbReference type="GO" id="GO:0008270">
    <property type="term" value="F:zinc ion binding"/>
    <property type="evidence" value="ECO:0007669"/>
    <property type="project" value="UniProtKB-KW"/>
</dbReference>
<feature type="domain" description="C2H2-type" evidence="9">
    <location>
        <begin position="18"/>
        <end position="45"/>
    </location>
</feature>
<dbReference type="InterPro" id="IPR001138">
    <property type="entry name" value="Zn2Cys6_DnaBD"/>
</dbReference>
<dbReference type="PANTHER" id="PTHR47660:SF2">
    <property type="entry name" value="TRANSCRIPTION FACTOR WITH C2H2 AND ZN(2)-CYS(6) DNA BINDING DOMAIN (EUROFUNG)"/>
    <property type="match status" value="1"/>
</dbReference>
<accession>A0A0A1SZV3</accession>
<dbReference type="InterPro" id="IPR013087">
    <property type="entry name" value="Znf_C2H2_type"/>
</dbReference>
<feature type="domain" description="Zn(2)-C6 fungal-type" evidence="8">
    <location>
        <begin position="89"/>
        <end position="118"/>
    </location>
</feature>
<organism evidence="10 11">
    <name type="scientific">[Torrubiella] hemipterigena</name>
    <dbReference type="NCBI Taxonomy" id="1531966"/>
    <lineage>
        <taxon>Eukaryota</taxon>
        <taxon>Fungi</taxon>
        <taxon>Dikarya</taxon>
        <taxon>Ascomycota</taxon>
        <taxon>Pezizomycotina</taxon>
        <taxon>Sordariomycetes</taxon>
        <taxon>Hypocreomycetidae</taxon>
        <taxon>Hypocreales</taxon>
        <taxon>Clavicipitaceae</taxon>
        <taxon>Clavicipitaceae incertae sedis</taxon>
        <taxon>'Torrubiella' clade</taxon>
    </lineage>
</organism>
<dbReference type="GO" id="GO:0000981">
    <property type="term" value="F:DNA-binding transcription factor activity, RNA polymerase II-specific"/>
    <property type="evidence" value="ECO:0007669"/>
    <property type="project" value="InterPro"/>
</dbReference>
<evidence type="ECO:0000313" key="10">
    <source>
        <dbReference type="EMBL" id="CEJ90371.1"/>
    </source>
</evidence>
<dbReference type="Proteomes" id="UP000039046">
    <property type="component" value="Unassembled WGS sequence"/>
</dbReference>
<evidence type="ECO:0000259" key="9">
    <source>
        <dbReference type="PROSITE" id="PS50157"/>
    </source>
</evidence>
<reference evidence="10 11" key="1">
    <citation type="journal article" date="2015" name="Genome Announc.">
        <title>Draft Genome Sequence and Gene Annotation of the Entomopathogenic Fungus Verticillium hemipterigenum.</title>
        <authorList>
            <person name="Horn F."/>
            <person name="Habel A."/>
            <person name="Scharf D.H."/>
            <person name="Dworschak J."/>
            <person name="Brakhage A.A."/>
            <person name="Guthke R."/>
            <person name="Hertweck C."/>
            <person name="Linde J."/>
        </authorList>
    </citation>
    <scope>NUCLEOTIDE SEQUENCE [LARGE SCALE GENOMIC DNA]</scope>
</reference>
<dbReference type="Gene3D" id="3.30.160.60">
    <property type="entry name" value="Classic Zinc Finger"/>
    <property type="match status" value="1"/>
</dbReference>
<dbReference type="PROSITE" id="PS00463">
    <property type="entry name" value="ZN2_CY6_FUNGAL_1"/>
    <property type="match status" value="1"/>
</dbReference>
<evidence type="ECO:0000256" key="4">
    <source>
        <dbReference type="ARBA" id="ARBA00023163"/>
    </source>
</evidence>
<evidence type="ECO:0000313" key="11">
    <source>
        <dbReference type="Proteomes" id="UP000039046"/>
    </source>
</evidence>
<feature type="region of interest" description="Disordered" evidence="7">
    <location>
        <begin position="129"/>
        <end position="172"/>
    </location>
</feature>
<evidence type="ECO:0000256" key="5">
    <source>
        <dbReference type="ARBA" id="ARBA00023242"/>
    </source>
</evidence>
<proteinExistence type="predicted"/>
<dbReference type="Gene3D" id="4.10.240.10">
    <property type="entry name" value="Zn(2)-C6 fungal-type DNA-binding domain"/>
    <property type="match status" value="1"/>
</dbReference>
<evidence type="ECO:0000259" key="8">
    <source>
        <dbReference type="PROSITE" id="PS50048"/>
    </source>
</evidence>
<dbReference type="InterPro" id="IPR036236">
    <property type="entry name" value="Znf_C2H2_sf"/>
</dbReference>
<dbReference type="GO" id="GO:0003677">
    <property type="term" value="F:DNA binding"/>
    <property type="evidence" value="ECO:0007669"/>
    <property type="project" value="InterPro"/>
</dbReference>
<evidence type="ECO:0000256" key="1">
    <source>
        <dbReference type="ARBA" id="ARBA00022723"/>
    </source>
</evidence>
<dbReference type="PROSITE" id="PS50157">
    <property type="entry name" value="ZINC_FINGER_C2H2_2"/>
    <property type="match status" value="1"/>
</dbReference>
<dbReference type="PANTHER" id="PTHR47660">
    <property type="entry name" value="TRANSCRIPTION FACTOR WITH C2H2 AND ZN(2)-CYS(6) DNA BINDING DOMAIN (EUROFUNG)-RELATED-RELATED"/>
    <property type="match status" value="1"/>
</dbReference>
<keyword evidence="11" id="KW-1185">Reference proteome</keyword>
<keyword evidence="3" id="KW-0805">Transcription regulation</keyword>
<sequence>MALGNASSGDPEVAAKAYVCATCGKQYQRNTHLRRHEATHTQVKKFECPHCEASFFRSDVCKRHRIWCAGRHGLATSSAPLKRGRQSSACVHCSKSKVACDGGRPCTRCTTRSLACQYPKDIALRKSKEEDAVSSHVIPDAPSRNLTPPSTVVSPASTLSSNATVSSGSSRGETKLPFLEKFMDPSKNIMLEYFAATDNDGSINEVVSEDAANVRAQYDEMRNMQDLADVATLFPEQYQSMLDDMLASFSPDEDLDMLSLSMSSSPIPALTDDGFVRLEARCDSLIDVLESVRESLPEDAATAFDMTDAKSIFNPESIRAFTATFFRFGHVHFPIIHPSTFGDENTSTPLLLAVIMGGAFRSTPSKQTNLARSFSYPIEEYIFSKINTLSLLPPPSTPPSTETLQLLQAGIMMAYLMFLTNYPPTRKRGRLYRLPQLIAAVRGLELFSKQYSLGRDWKDFVYQETTVRVAIWAALADWHYAVSFYYPPLVAGSEVQASFPCHQTLWDAPDATGYILQLEALQPPTAYPATKAPTSIREFISALMDNKFTIAGSMVANRVTIETLYTVTVAFNSLTVFALQMGIMSNWAPVLLRALERWEALFAEAMAQLDEKTARKAGAARHAPETCILLRLIIVVFLKNPGHAYFQKIGHDSMHELYDIAKAAAAEESEPAEETDS</sequence>
<keyword evidence="5" id="KW-0539">Nucleus</keyword>
<evidence type="ECO:0008006" key="12">
    <source>
        <dbReference type="Google" id="ProtNLM"/>
    </source>
</evidence>
<dbReference type="CDD" id="cd00067">
    <property type="entry name" value="GAL4"/>
    <property type="match status" value="1"/>
</dbReference>